<dbReference type="InterPro" id="IPR019405">
    <property type="entry name" value="Lactonase_7-beta_prop"/>
</dbReference>
<proteinExistence type="predicted"/>
<evidence type="ECO:0000313" key="3">
    <source>
        <dbReference type="Proteomes" id="UP000319931"/>
    </source>
</evidence>
<evidence type="ECO:0000256" key="1">
    <source>
        <dbReference type="SAM" id="SignalP"/>
    </source>
</evidence>
<sequence>MRLALLAFLLPASIAAAQTAPPLTTNGHPFMALPSADGLIVTVTSNGRPGSETGLLVFSALSPTRLTFRCLQPVDAPQVMGLATTPNGKSLIVAAGDAGVFLFDRAAVTANCKAKGVAVPLGSKSSRQGSLDVAVTSDGRFAFVANEYGVAAKDAGGNDVRGNVGVLALSYDATGVLVGGKLVGQITTGGAAVAGVALSPDSRRLYVTSEVAKPGARAANGRMTALAHSGCRQGDGPEQPFGLISVVDVAKAEQGGVNAVVSASAAGCSPVRTVVSPDGRTVWVAARGDDKVLAFSSALLESDPAHAFIGARDSGGKAPVGLALFADGKRLAVANSNRFAGAKATGNLALLDASPSGSTPTTILAATYFPRSVSVADGDKMLFLTDYNGGQVQLIVPQ</sequence>
<evidence type="ECO:0000313" key="2">
    <source>
        <dbReference type="EMBL" id="TPG46450.1"/>
    </source>
</evidence>
<dbReference type="PANTHER" id="PTHR47197:SF3">
    <property type="entry name" value="DIHYDRO-HEME D1 DEHYDROGENASE"/>
    <property type="match status" value="1"/>
</dbReference>
<dbReference type="OrthoDB" id="145213at2"/>
<dbReference type="PANTHER" id="PTHR47197">
    <property type="entry name" value="PROTEIN NIRF"/>
    <property type="match status" value="1"/>
</dbReference>
<keyword evidence="3" id="KW-1185">Reference proteome</keyword>
<accession>A0A502FAQ0</accession>
<organism evidence="2 3">
    <name type="scientific">Sphingomonas glacialis</name>
    <dbReference type="NCBI Taxonomy" id="658225"/>
    <lineage>
        <taxon>Bacteria</taxon>
        <taxon>Pseudomonadati</taxon>
        <taxon>Pseudomonadota</taxon>
        <taxon>Alphaproteobacteria</taxon>
        <taxon>Sphingomonadales</taxon>
        <taxon>Sphingomonadaceae</taxon>
        <taxon>Sphingomonas</taxon>
    </lineage>
</organism>
<dbReference type="InterPro" id="IPR015943">
    <property type="entry name" value="WD40/YVTN_repeat-like_dom_sf"/>
</dbReference>
<reference evidence="2 3" key="1">
    <citation type="journal article" date="2019" name="Environ. Microbiol.">
        <title>Species interactions and distinct microbial communities in high Arctic permafrost affected cryosols are associated with the CH4 and CO2 gas fluxes.</title>
        <authorList>
            <person name="Altshuler I."/>
            <person name="Hamel J."/>
            <person name="Turney S."/>
            <person name="Magnuson E."/>
            <person name="Levesque R."/>
            <person name="Greer C."/>
            <person name="Whyte L.G."/>
        </authorList>
    </citation>
    <scope>NUCLEOTIDE SEQUENCE [LARGE SCALE GENOMIC DNA]</scope>
    <source>
        <strain evidence="2 3">E6.1</strain>
    </source>
</reference>
<feature type="chain" id="PRO_5021497343" description="YncE family protein" evidence="1">
    <location>
        <begin position="18"/>
        <end position="398"/>
    </location>
</feature>
<dbReference type="SUPFAM" id="SSF50969">
    <property type="entry name" value="YVTN repeat-like/Quinoprotein amine dehydrogenase"/>
    <property type="match status" value="1"/>
</dbReference>
<comment type="caution">
    <text evidence="2">The sequence shown here is derived from an EMBL/GenBank/DDBJ whole genome shotgun (WGS) entry which is preliminary data.</text>
</comment>
<keyword evidence="1" id="KW-0732">Signal</keyword>
<dbReference type="EMBL" id="RCZC01000014">
    <property type="protein sequence ID" value="TPG46450.1"/>
    <property type="molecule type" value="Genomic_DNA"/>
</dbReference>
<dbReference type="RefSeq" id="WP_140852700.1">
    <property type="nucleotide sequence ID" value="NZ_RCZC01000014.1"/>
</dbReference>
<gene>
    <name evidence="2" type="ORF">EAH76_23450</name>
</gene>
<name>A0A502FAQ0_9SPHN</name>
<dbReference type="Proteomes" id="UP000319931">
    <property type="component" value="Unassembled WGS sequence"/>
</dbReference>
<dbReference type="InterPro" id="IPR011044">
    <property type="entry name" value="Quino_amine_DH_bsu"/>
</dbReference>
<protein>
    <recommendedName>
        <fullName evidence="4">YncE family protein</fullName>
    </recommendedName>
</protein>
<dbReference type="AlphaFoldDB" id="A0A502FAQ0"/>
<dbReference type="Gene3D" id="2.130.10.10">
    <property type="entry name" value="YVTN repeat-like/Quinoprotein amine dehydrogenase"/>
    <property type="match status" value="2"/>
</dbReference>
<dbReference type="InterPro" id="IPR051200">
    <property type="entry name" value="Host-pathogen_enzymatic-act"/>
</dbReference>
<feature type="signal peptide" evidence="1">
    <location>
        <begin position="1"/>
        <end position="17"/>
    </location>
</feature>
<evidence type="ECO:0008006" key="4">
    <source>
        <dbReference type="Google" id="ProtNLM"/>
    </source>
</evidence>
<dbReference type="Pfam" id="PF10282">
    <property type="entry name" value="Lactonase"/>
    <property type="match status" value="1"/>
</dbReference>